<evidence type="ECO:0000259" key="2">
    <source>
        <dbReference type="PROSITE" id="PS01031"/>
    </source>
</evidence>
<sequence>MIERGEATWDEVKTYLREHGPQYQGPSGPTLGSSSYTYSAGYWYPLTHGGAFTAAPNTVFEVACGDPEATKRISLRPQVDVVFDAKASQLVFAFDLPGFEKKDVSVEVENRCIAVSGEFRS</sequence>
<dbReference type="CDD" id="cd06464">
    <property type="entry name" value="ACD_sHsps-like"/>
    <property type="match status" value="1"/>
</dbReference>
<accession>A0A8K1P7V2</accession>
<dbReference type="InterPro" id="IPR008978">
    <property type="entry name" value="HSP20-like_chaperone"/>
</dbReference>
<protein>
    <submittedName>
        <fullName evidence="3">Heat-shock protein 20</fullName>
    </submittedName>
</protein>
<dbReference type="AlphaFoldDB" id="A0A8K1P7V2"/>
<dbReference type="EMBL" id="MT832314">
    <property type="protein sequence ID" value="UDM59928.1"/>
    <property type="molecule type" value="mRNA"/>
</dbReference>
<evidence type="ECO:0000313" key="3">
    <source>
        <dbReference type="EMBL" id="UDM59928.1"/>
    </source>
</evidence>
<name>A0A8K1P7V2_9EIME</name>
<dbReference type="PROSITE" id="PS01031">
    <property type="entry name" value="SHSP"/>
    <property type="match status" value="1"/>
</dbReference>
<reference evidence="3" key="1">
    <citation type="submission" date="2020-08" db="EMBL/GenBank/DDBJ databases">
        <authorList>
            <person name="Xiao J."/>
        </authorList>
    </citation>
    <scope>NUCLEOTIDE SEQUENCE</scope>
    <source>
        <strain evidence="3">Sichuan</strain>
    </source>
</reference>
<feature type="domain" description="SHSP" evidence="2">
    <location>
        <begin position="70"/>
        <end position="121"/>
    </location>
</feature>
<evidence type="ECO:0000256" key="1">
    <source>
        <dbReference type="PROSITE-ProRule" id="PRU00285"/>
    </source>
</evidence>
<proteinExistence type="evidence at transcript level"/>
<dbReference type="InterPro" id="IPR002068">
    <property type="entry name" value="A-crystallin/Hsp20_dom"/>
</dbReference>
<dbReference type="Gene3D" id="2.60.40.790">
    <property type="match status" value="1"/>
</dbReference>
<dbReference type="SUPFAM" id="SSF49764">
    <property type="entry name" value="HSP20-like chaperones"/>
    <property type="match status" value="1"/>
</dbReference>
<organism evidence="3">
    <name type="scientific">Eimeria stiedai</name>
    <dbReference type="NCBI Taxonomy" id="471275"/>
    <lineage>
        <taxon>Eukaryota</taxon>
        <taxon>Sar</taxon>
        <taxon>Alveolata</taxon>
        <taxon>Apicomplexa</taxon>
        <taxon>Conoidasida</taxon>
        <taxon>Coccidia</taxon>
        <taxon>Eucoccidiorida</taxon>
        <taxon>Eimeriorina</taxon>
        <taxon>Eimeriidae</taxon>
        <taxon>Eimeria</taxon>
    </lineage>
</organism>
<comment type="similarity">
    <text evidence="1">Belongs to the small heat shock protein (HSP20) family.</text>
</comment>